<dbReference type="PRINTS" id="PR00038">
    <property type="entry name" value="HTHLUXR"/>
</dbReference>
<reference evidence="5 6" key="1">
    <citation type="submission" date="2018-05" db="EMBL/GenBank/DDBJ databases">
        <title>The draft genome of strain NS-104.</title>
        <authorList>
            <person name="Hang P."/>
            <person name="Jiang J."/>
        </authorList>
    </citation>
    <scope>NUCLEOTIDE SEQUENCE [LARGE SCALE GENOMIC DNA]</scope>
    <source>
        <strain evidence="5 6">NS-104</strain>
    </source>
</reference>
<comment type="caution">
    <text evidence="5">The sequence shown here is derived from an EMBL/GenBank/DDBJ whole genome shotgun (WGS) entry which is preliminary data.</text>
</comment>
<keyword evidence="3" id="KW-0804">Transcription</keyword>
<keyword evidence="6" id="KW-1185">Reference proteome</keyword>
<evidence type="ECO:0000313" key="5">
    <source>
        <dbReference type="EMBL" id="PWE54344.1"/>
    </source>
</evidence>
<dbReference type="InterPro" id="IPR036388">
    <property type="entry name" value="WH-like_DNA-bd_sf"/>
</dbReference>
<sequence>MAGPLYVEDRIVGVIYTATGGKTATYPQEARDGMELLCRAGSLALTNMVETGRLSSRPIAWAEKTHPLGLGRASRDFSENETIKQLPERSREVALLLCHGQSNKEIARSLGISAYTVKDHIARLCKRLEAHNRTELVQRMLRAH</sequence>
<gene>
    <name evidence="5" type="ORF">DEM27_20960</name>
</gene>
<dbReference type="SMART" id="SM00421">
    <property type="entry name" value="HTH_LUXR"/>
    <property type="match status" value="1"/>
</dbReference>
<dbReference type="OrthoDB" id="8381845at2"/>
<dbReference type="Gene3D" id="1.10.10.10">
    <property type="entry name" value="Winged helix-like DNA-binding domain superfamily/Winged helix DNA-binding domain"/>
    <property type="match status" value="1"/>
</dbReference>
<dbReference type="EMBL" id="QFBC01000011">
    <property type="protein sequence ID" value="PWE54344.1"/>
    <property type="molecule type" value="Genomic_DNA"/>
</dbReference>
<evidence type="ECO:0000259" key="4">
    <source>
        <dbReference type="PROSITE" id="PS50043"/>
    </source>
</evidence>
<accession>A0A2U2DM07</accession>
<feature type="domain" description="HTH luxR-type" evidence="4">
    <location>
        <begin position="79"/>
        <end position="144"/>
    </location>
</feature>
<dbReference type="SUPFAM" id="SSF46894">
    <property type="entry name" value="C-terminal effector domain of the bipartite response regulators"/>
    <property type="match status" value="1"/>
</dbReference>
<proteinExistence type="predicted"/>
<dbReference type="PROSITE" id="PS50043">
    <property type="entry name" value="HTH_LUXR_2"/>
    <property type="match status" value="1"/>
</dbReference>
<evidence type="ECO:0000313" key="6">
    <source>
        <dbReference type="Proteomes" id="UP000245252"/>
    </source>
</evidence>
<dbReference type="PROSITE" id="PS00622">
    <property type="entry name" value="HTH_LUXR_1"/>
    <property type="match status" value="1"/>
</dbReference>
<dbReference type="InterPro" id="IPR016032">
    <property type="entry name" value="Sig_transdc_resp-reg_C-effctor"/>
</dbReference>
<dbReference type="PANTHER" id="PTHR44688">
    <property type="entry name" value="DNA-BINDING TRANSCRIPTIONAL ACTIVATOR DEVR_DOSR"/>
    <property type="match status" value="1"/>
</dbReference>
<dbReference type="GO" id="GO:0003677">
    <property type="term" value="F:DNA binding"/>
    <property type="evidence" value="ECO:0007669"/>
    <property type="project" value="UniProtKB-KW"/>
</dbReference>
<evidence type="ECO:0000256" key="2">
    <source>
        <dbReference type="ARBA" id="ARBA00023125"/>
    </source>
</evidence>
<dbReference type="InterPro" id="IPR000792">
    <property type="entry name" value="Tscrpt_reg_LuxR_C"/>
</dbReference>
<dbReference type="AlphaFoldDB" id="A0A2U2DM07"/>
<evidence type="ECO:0000256" key="1">
    <source>
        <dbReference type="ARBA" id="ARBA00023015"/>
    </source>
</evidence>
<evidence type="ECO:0000256" key="3">
    <source>
        <dbReference type="ARBA" id="ARBA00023163"/>
    </source>
</evidence>
<dbReference type="Proteomes" id="UP000245252">
    <property type="component" value="Unassembled WGS sequence"/>
</dbReference>
<dbReference type="GO" id="GO:0006355">
    <property type="term" value="P:regulation of DNA-templated transcription"/>
    <property type="evidence" value="ECO:0007669"/>
    <property type="project" value="InterPro"/>
</dbReference>
<keyword evidence="2" id="KW-0238">DNA-binding</keyword>
<protein>
    <recommendedName>
        <fullName evidence="4">HTH luxR-type domain-containing protein</fullName>
    </recommendedName>
</protein>
<name>A0A2U2DM07_9HYPH</name>
<dbReference type="Pfam" id="PF00196">
    <property type="entry name" value="GerE"/>
    <property type="match status" value="1"/>
</dbReference>
<dbReference type="PANTHER" id="PTHR44688:SF16">
    <property type="entry name" value="DNA-BINDING TRANSCRIPTIONAL ACTIVATOR DEVR_DOSR"/>
    <property type="match status" value="1"/>
</dbReference>
<keyword evidence="1" id="KW-0805">Transcription regulation</keyword>
<organism evidence="5 6">
    <name type="scientific">Metarhizobium album</name>
    <dbReference type="NCBI Taxonomy" id="2182425"/>
    <lineage>
        <taxon>Bacteria</taxon>
        <taxon>Pseudomonadati</taxon>
        <taxon>Pseudomonadota</taxon>
        <taxon>Alphaproteobacteria</taxon>
        <taxon>Hyphomicrobiales</taxon>
        <taxon>Rhizobiaceae</taxon>
        <taxon>Metarhizobium</taxon>
    </lineage>
</organism>
<dbReference type="CDD" id="cd06170">
    <property type="entry name" value="LuxR_C_like"/>
    <property type="match status" value="1"/>
</dbReference>